<dbReference type="EMBL" id="QLYX01000001">
    <property type="protein sequence ID" value="RAY16755.1"/>
    <property type="molecule type" value="Genomic_DNA"/>
</dbReference>
<dbReference type="Gene3D" id="2.30.38.10">
    <property type="entry name" value="Luciferase, Domain 3"/>
    <property type="match status" value="1"/>
</dbReference>
<accession>A0A365HCB6</accession>
<dbReference type="RefSeq" id="WP_111862807.1">
    <property type="nucleotide sequence ID" value="NZ_QLYX01000001.1"/>
</dbReference>
<organism evidence="4 5">
    <name type="scientific">Actinomadura craniellae</name>
    <dbReference type="NCBI Taxonomy" id="2231787"/>
    <lineage>
        <taxon>Bacteria</taxon>
        <taxon>Bacillati</taxon>
        <taxon>Actinomycetota</taxon>
        <taxon>Actinomycetes</taxon>
        <taxon>Streptosporangiales</taxon>
        <taxon>Thermomonosporaceae</taxon>
        <taxon>Actinomadura</taxon>
    </lineage>
</organism>
<feature type="domain" description="AMP-dependent synthetase/ligase" evidence="2">
    <location>
        <begin position="40"/>
        <end position="402"/>
    </location>
</feature>
<dbReference type="GO" id="GO:0016779">
    <property type="term" value="F:nucleotidyltransferase activity"/>
    <property type="evidence" value="ECO:0007669"/>
    <property type="project" value="UniProtKB-KW"/>
</dbReference>
<dbReference type="Pfam" id="PF13193">
    <property type="entry name" value="AMP-binding_C"/>
    <property type="match status" value="1"/>
</dbReference>
<dbReference type="OrthoDB" id="9803968at2"/>
<dbReference type="PANTHER" id="PTHR43767:SF1">
    <property type="entry name" value="NONRIBOSOMAL PEPTIDE SYNTHASE PES1 (EUROFUNG)-RELATED"/>
    <property type="match status" value="1"/>
</dbReference>
<dbReference type="InterPro" id="IPR000873">
    <property type="entry name" value="AMP-dep_synth/lig_dom"/>
</dbReference>
<dbReference type="InterPro" id="IPR020845">
    <property type="entry name" value="AMP-binding_CS"/>
</dbReference>
<sequence>MTVLEPLSLDGFVPYPAETAARYRAAGFWTDQTLPEPLFATVARVPGKTAIVAGETSLTYAELGDRILRIAAGLRHLGVGRGDRVVVHLPNIPEFIAFVYAFWELGAIPVFAPAAHRRTEIEHFVEVTEARVYVTVARHDGADLAALAAELKATWPSLEHTVVLDADGGGADLDRLLAHDPLPHERRSLPGDVALLQLSGGTTGQPKLIPHTSETYLHSVRASIPLCGITEDSVQLTAVPLCHSMSVRSPGFLSVLSAGGTVVLAHNGSPDTVFPLIQRHRVTQSSIVPPLLLAWLNSSLKERYDLSSLESLHVGGARLSIEAARRVRPELDVILQQGFGMAEGLVNYNRFDVDEETSVRCQGRPISPGDELLIVDDSGQAVPPGVPGHLLTRGPSTIRGYFRNPEENARSFTPDGFYRTGDIVERDENGYLAVVGRSKDQINRGGEKVAPEEVENLILGHEGVHDVSVVGIPDAILGERVKAFVIPRAEADPATLKLAAIRKFLRDRGLASYKLPDALDVVAEFPQTAVGKVSKRLQRVPQN</sequence>
<comment type="caution">
    <text evidence="4">The sequence shown here is derived from an EMBL/GenBank/DDBJ whole genome shotgun (WGS) entry which is preliminary data.</text>
</comment>
<dbReference type="Gene3D" id="3.40.50.980">
    <property type="match status" value="2"/>
</dbReference>
<name>A0A365HCB6_9ACTN</name>
<dbReference type="InterPro" id="IPR045851">
    <property type="entry name" value="AMP-bd_C_sf"/>
</dbReference>
<keyword evidence="4" id="KW-0808">Transferase</keyword>
<dbReference type="EC" id="2.7.7.58" evidence="4"/>
<dbReference type="PROSITE" id="PS00455">
    <property type="entry name" value="AMP_BINDING"/>
    <property type="match status" value="1"/>
</dbReference>
<evidence type="ECO:0000313" key="5">
    <source>
        <dbReference type="Proteomes" id="UP000251891"/>
    </source>
</evidence>
<keyword evidence="5" id="KW-1185">Reference proteome</keyword>
<evidence type="ECO:0000259" key="3">
    <source>
        <dbReference type="Pfam" id="PF13193"/>
    </source>
</evidence>
<feature type="domain" description="AMP-binding enzyme C-terminal" evidence="3">
    <location>
        <begin position="453"/>
        <end position="532"/>
    </location>
</feature>
<gene>
    <name evidence="4" type="primary">entE</name>
    <name evidence="4" type="ORF">DPM19_00865</name>
</gene>
<keyword evidence="4" id="KW-0548">Nucleotidyltransferase</keyword>
<dbReference type="Gene3D" id="3.30.300.30">
    <property type="match status" value="1"/>
</dbReference>
<protein>
    <submittedName>
        <fullName evidence="4">2,3-dihydroxybenzoate-AMP ligase</fullName>
        <ecNumber evidence="4">2.7.7.58</ecNumber>
    </submittedName>
</protein>
<dbReference type="InterPro" id="IPR025110">
    <property type="entry name" value="AMP-bd_C"/>
</dbReference>
<dbReference type="GO" id="GO:0016878">
    <property type="term" value="F:acid-thiol ligase activity"/>
    <property type="evidence" value="ECO:0007669"/>
    <property type="project" value="UniProtKB-ARBA"/>
</dbReference>
<dbReference type="SUPFAM" id="SSF56801">
    <property type="entry name" value="Acetyl-CoA synthetase-like"/>
    <property type="match status" value="1"/>
</dbReference>
<evidence type="ECO:0000259" key="2">
    <source>
        <dbReference type="Pfam" id="PF00501"/>
    </source>
</evidence>
<dbReference type="FunFam" id="2.30.38.10:FF:000003">
    <property type="entry name" value="Vibriobactin-specific 2,3-dihydroxybenzoate-AMP ligase"/>
    <property type="match status" value="1"/>
</dbReference>
<proteinExistence type="predicted"/>
<evidence type="ECO:0000313" key="4">
    <source>
        <dbReference type="EMBL" id="RAY16755.1"/>
    </source>
</evidence>
<evidence type="ECO:0000256" key="1">
    <source>
        <dbReference type="ARBA" id="ARBA00022598"/>
    </source>
</evidence>
<dbReference type="PANTHER" id="PTHR43767">
    <property type="entry name" value="LONG-CHAIN-FATTY-ACID--COA LIGASE"/>
    <property type="match status" value="1"/>
</dbReference>
<dbReference type="Pfam" id="PF00501">
    <property type="entry name" value="AMP-binding"/>
    <property type="match status" value="1"/>
</dbReference>
<dbReference type="Proteomes" id="UP000251891">
    <property type="component" value="Unassembled WGS sequence"/>
</dbReference>
<reference evidence="4 5" key="1">
    <citation type="submission" date="2018-06" db="EMBL/GenBank/DDBJ databases">
        <title>Actinomadura craniellae sp. nov. isolated from marine sponge Craniella sp.</title>
        <authorList>
            <person name="Li L."/>
            <person name="Xu Q.H."/>
            <person name="Lin H.W."/>
            <person name="Lu Y.H."/>
        </authorList>
    </citation>
    <scope>NUCLEOTIDE SEQUENCE [LARGE SCALE GENOMIC DNA]</scope>
    <source>
        <strain evidence="4 5">LHW63021</strain>
    </source>
</reference>
<keyword evidence="1 4" id="KW-0436">Ligase</keyword>
<dbReference type="InterPro" id="IPR050237">
    <property type="entry name" value="ATP-dep_AMP-bd_enzyme"/>
</dbReference>
<dbReference type="AlphaFoldDB" id="A0A365HCB6"/>